<dbReference type="RefSeq" id="WP_061080004.1">
    <property type="nucleotide sequence ID" value="NZ_JAAXPG010000002.1"/>
</dbReference>
<accession>A0A7X6MAN5</accession>
<comment type="caution">
    <text evidence="2">The sequence shown here is derived from an EMBL/GenBank/DDBJ whole genome shotgun (WGS) entry which is preliminary data.</text>
</comment>
<proteinExistence type="predicted"/>
<dbReference type="SUPFAM" id="SSF52540">
    <property type="entry name" value="P-loop containing nucleoside triphosphate hydrolases"/>
    <property type="match status" value="1"/>
</dbReference>
<keyword evidence="3" id="KW-1185">Reference proteome</keyword>
<dbReference type="EMBL" id="JAAXPG010000002">
    <property type="protein sequence ID" value="NKY96553.1"/>
    <property type="molecule type" value="Genomic_DNA"/>
</dbReference>
<dbReference type="AlphaFoldDB" id="A0A7X6MAN5"/>
<dbReference type="Pfam" id="PF00004">
    <property type="entry name" value="AAA"/>
    <property type="match status" value="1"/>
</dbReference>
<name>A0A7X6MAN5_9ACTN</name>
<evidence type="ECO:0000313" key="2">
    <source>
        <dbReference type="EMBL" id="NKY96553.1"/>
    </source>
</evidence>
<dbReference type="GO" id="GO:0005524">
    <property type="term" value="F:ATP binding"/>
    <property type="evidence" value="ECO:0007669"/>
    <property type="project" value="InterPro"/>
</dbReference>
<dbReference type="GO" id="GO:0016887">
    <property type="term" value="F:ATP hydrolysis activity"/>
    <property type="evidence" value="ECO:0007669"/>
    <property type="project" value="InterPro"/>
</dbReference>
<sequence length="367" mass="40868">MPATTIVSSGGALRLYDDSVQTFDRLPVATYTIQFSTMLGYSLHETEPLSPGDEAIYGDHAARVGRIATGYAAMGRSLGVILSGDKGMGKSLMIRMLAEKMREEYELPTVLVQHSTPGLASFLDELGECLVVFDEFEKVFAPVDDDEAPQDQFLSLFDGLSTTKRLYVLSVNSLHRTSDYMLNRPGRFHYHMRFAYPEPETVAEYLRDQVPGIAEEAVSAVVEFSRKIDLNFDHLRAIAFELRLGEDFAAIIGDLNIKRTSLRGRDPVHAVISWPDGDTDEIEGELDLFDSDALQSIQCWRLDLELRLRMRNALPTPDGYVLPAGAFELIDTRTDQERAEAGEDRKGSDLAGAAVLLRRPPKPSIDF</sequence>
<protein>
    <submittedName>
        <fullName evidence="2">AAA family ATPase</fullName>
    </submittedName>
</protein>
<feature type="domain" description="ATPase AAA-type core" evidence="1">
    <location>
        <begin position="80"/>
        <end position="194"/>
    </location>
</feature>
<dbReference type="Gene3D" id="3.40.50.300">
    <property type="entry name" value="P-loop containing nucleotide triphosphate hydrolases"/>
    <property type="match status" value="1"/>
</dbReference>
<gene>
    <name evidence="2" type="ORF">HGB44_02535</name>
</gene>
<dbReference type="Proteomes" id="UP000553209">
    <property type="component" value="Unassembled WGS sequence"/>
</dbReference>
<dbReference type="InterPro" id="IPR027417">
    <property type="entry name" value="P-loop_NTPase"/>
</dbReference>
<evidence type="ECO:0000259" key="1">
    <source>
        <dbReference type="Pfam" id="PF00004"/>
    </source>
</evidence>
<reference evidence="2 3" key="1">
    <citation type="submission" date="2020-04" db="EMBL/GenBank/DDBJ databases">
        <title>MicrobeNet Type strains.</title>
        <authorList>
            <person name="Nicholson A.C."/>
        </authorList>
    </citation>
    <scope>NUCLEOTIDE SEQUENCE [LARGE SCALE GENOMIC DNA]</scope>
    <source>
        <strain evidence="2 3">ATCC 23612</strain>
    </source>
</reference>
<dbReference type="InterPro" id="IPR003959">
    <property type="entry name" value="ATPase_AAA_core"/>
</dbReference>
<organism evidence="2 3">
    <name type="scientific">Nocardiopsis alborubida</name>
    <dbReference type="NCBI Taxonomy" id="146802"/>
    <lineage>
        <taxon>Bacteria</taxon>
        <taxon>Bacillati</taxon>
        <taxon>Actinomycetota</taxon>
        <taxon>Actinomycetes</taxon>
        <taxon>Streptosporangiales</taxon>
        <taxon>Nocardiopsidaceae</taxon>
        <taxon>Nocardiopsis</taxon>
    </lineage>
</organism>
<evidence type="ECO:0000313" key="3">
    <source>
        <dbReference type="Proteomes" id="UP000553209"/>
    </source>
</evidence>